<feature type="domain" description="Oxidoreductase-like" evidence="1">
    <location>
        <begin position="3"/>
        <end position="44"/>
    </location>
</feature>
<evidence type="ECO:0000259" key="1">
    <source>
        <dbReference type="Pfam" id="PF09791"/>
    </source>
</evidence>
<name>A0A2S9VDZ2_9ALTE</name>
<protein>
    <recommendedName>
        <fullName evidence="1">Oxidoreductase-like domain-containing protein</fullName>
    </recommendedName>
</protein>
<dbReference type="RefSeq" id="WP_105933682.1">
    <property type="nucleotide sequence ID" value="NZ_PVNP01000046.1"/>
</dbReference>
<dbReference type="InterPro" id="IPR019180">
    <property type="entry name" value="Oxidoreductase-like_N"/>
</dbReference>
<dbReference type="AlphaFoldDB" id="A0A2S9VDZ2"/>
<gene>
    <name evidence="2" type="ORF">C6Y40_05300</name>
</gene>
<proteinExistence type="predicted"/>
<dbReference type="EMBL" id="PVNP01000046">
    <property type="protein sequence ID" value="PRO74669.1"/>
    <property type="molecule type" value="Genomic_DNA"/>
</dbReference>
<reference evidence="3" key="1">
    <citation type="journal article" date="2020" name="Int. J. Syst. Evol. Microbiol.">
        <title>Alteromonas alba sp. nov., a marine bacterium isolated from the seawater of the West Pacific Ocean.</title>
        <authorList>
            <person name="Sun C."/>
            <person name="Wu Y.-H."/>
            <person name="Xamxidin M."/>
            <person name="Cheng H."/>
            <person name="Xu X.-W."/>
        </authorList>
    </citation>
    <scope>NUCLEOTIDE SEQUENCE [LARGE SCALE GENOMIC DNA]</scope>
    <source>
        <strain evidence="3">190</strain>
    </source>
</reference>
<dbReference type="Proteomes" id="UP000238949">
    <property type="component" value="Unassembled WGS sequence"/>
</dbReference>
<evidence type="ECO:0000313" key="3">
    <source>
        <dbReference type="Proteomes" id="UP000238949"/>
    </source>
</evidence>
<sequence length="60" mass="6639">MNQLPPEPEKPLNSDCCGGGACCPCVWDVYFEKLAEWREAKRALETQAAETEDGAAQKPR</sequence>
<accession>A0A2S9VDZ2</accession>
<dbReference type="OrthoDB" id="6650029at2"/>
<comment type="caution">
    <text evidence="2">The sequence shown here is derived from an EMBL/GenBank/DDBJ whole genome shotgun (WGS) entry which is preliminary data.</text>
</comment>
<evidence type="ECO:0000313" key="2">
    <source>
        <dbReference type="EMBL" id="PRO74669.1"/>
    </source>
</evidence>
<organism evidence="2 3">
    <name type="scientific">Alteromonas alba</name>
    <dbReference type="NCBI Taxonomy" id="2079529"/>
    <lineage>
        <taxon>Bacteria</taxon>
        <taxon>Pseudomonadati</taxon>
        <taxon>Pseudomonadota</taxon>
        <taxon>Gammaproteobacteria</taxon>
        <taxon>Alteromonadales</taxon>
        <taxon>Alteromonadaceae</taxon>
        <taxon>Alteromonas/Salinimonas group</taxon>
        <taxon>Alteromonas</taxon>
    </lineage>
</organism>
<dbReference type="Pfam" id="PF09791">
    <property type="entry name" value="Oxidored-like"/>
    <property type="match status" value="1"/>
</dbReference>
<keyword evidence="3" id="KW-1185">Reference proteome</keyword>